<dbReference type="InterPro" id="IPR000086">
    <property type="entry name" value="NUDIX_hydrolase_dom"/>
</dbReference>
<evidence type="ECO:0000256" key="5">
    <source>
        <dbReference type="ARBA" id="ARBA00022842"/>
    </source>
</evidence>
<evidence type="ECO:0000256" key="3">
    <source>
        <dbReference type="ARBA" id="ARBA00022723"/>
    </source>
</evidence>
<dbReference type="PROSITE" id="PS51462">
    <property type="entry name" value="NUDIX"/>
    <property type="match status" value="1"/>
</dbReference>
<keyword evidence="3" id="KW-0479">Metal-binding</keyword>
<name>A0A1B9R390_9VIBR</name>
<dbReference type="NCBIfam" id="NF007980">
    <property type="entry name" value="PRK10707.1"/>
    <property type="match status" value="1"/>
</dbReference>
<dbReference type="GO" id="GO:0046872">
    <property type="term" value="F:metal ion binding"/>
    <property type="evidence" value="ECO:0007669"/>
    <property type="project" value="UniProtKB-KW"/>
</dbReference>
<reference evidence="9" key="1">
    <citation type="submission" date="2016-06" db="EMBL/GenBank/DDBJ databases">
        <authorList>
            <person name="Hehemann J.-H."/>
            <person name="Arevalo P."/>
            <person name="Datta M.S."/>
            <person name="Polz M.F."/>
        </authorList>
    </citation>
    <scope>NUCLEOTIDE SEQUENCE [LARGE SCALE GENOMIC DNA]</scope>
    <source>
        <strain evidence="9">9CSC122</strain>
    </source>
</reference>
<dbReference type="CDD" id="cd03426">
    <property type="entry name" value="NUDIX_CoAse_Nudt7"/>
    <property type="match status" value="1"/>
</dbReference>
<comment type="caution">
    <text evidence="8">The sequence shown here is derived from an EMBL/GenBank/DDBJ whole genome shotgun (WGS) entry which is preliminary data.</text>
</comment>
<dbReference type="GO" id="GO:0010945">
    <property type="term" value="F:coenzyme A diphosphatase activity"/>
    <property type="evidence" value="ECO:0007669"/>
    <property type="project" value="InterPro"/>
</dbReference>
<dbReference type="AlphaFoldDB" id="A0A1B9R390"/>
<comment type="cofactor">
    <cofactor evidence="2">
        <name>Mg(2+)</name>
        <dbReference type="ChEBI" id="CHEBI:18420"/>
    </cofactor>
</comment>
<keyword evidence="9" id="KW-1185">Reference proteome</keyword>
<evidence type="ECO:0000313" key="8">
    <source>
        <dbReference type="EMBL" id="OCH78760.1"/>
    </source>
</evidence>
<comment type="cofactor">
    <cofactor evidence="1">
        <name>Mn(2+)</name>
        <dbReference type="ChEBI" id="CHEBI:29035"/>
    </cofactor>
</comment>
<evidence type="ECO:0000259" key="7">
    <source>
        <dbReference type="PROSITE" id="PS51462"/>
    </source>
</evidence>
<accession>A0A1B9R390</accession>
<dbReference type="InterPro" id="IPR015797">
    <property type="entry name" value="NUDIX_hydrolase-like_dom_sf"/>
</dbReference>
<dbReference type="Proteomes" id="UP000093173">
    <property type="component" value="Unassembled WGS sequence"/>
</dbReference>
<organism evidence="8 9">
    <name type="scientific">Vibrio genomosp. F10</name>
    <dbReference type="NCBI Taxonomy" id="723171"/>
    <lineage>
        <taxon>Bacteria</taxon>
        <taxon>Pseudomonadati</taxon>
        <taxon>Pseudomonadota</taxon>
        <taxon>Gammaproteobacteria</taxon>
        <taxon>Vibrionales</taxon>
        <taxon>Vibrionaceae</taxon>
        <taxon>Vibrio</taxon>
    </lineage>
</organism>
<dbReference type="PANTHER" id="PTHR12992">
    <property type="entry name" value="NUDIX HYDROLASE"/>
    <property type="match status" value="1"/>
</dbReference>
<dbReference type="SUPFAM" id="SSF55811">
    <property type="entry name" value="Nudix"/>
    <property type="match status" value="1"/>
</dbReference>
<keyword evidence="5" id="KW-0460">Magnesium</keyword>
<keyword evidence="6" id="KW-0464">Manganese</keyword>
<feature type="domain" description="Nudix hydrolase" evidence="7">
    <location>
        <begin position="52"/>
        <end position="187"/>
    </location>
</feature>
<dbReference type="RefSeq" id="WP_050989647.1">
    <property type="nucleotide sequence ID" value="NZ_JBNGCH010000005.1"/>
</dbReference>
<sequence length="217" mass="25050">MIHKWVFYKSNSEANTLFELNKNNLIQKFQFQQPVKYHVESTKRVSALAQRPLRKASVLVGFIERPHGLSVVLTKRAKHLKHHPGQISFPGGKYEKSDPSILFTAVRETQEEVGIAPEHIEIFGQMPELTTVSHFSVTPVLAFINPNHSKSIDPNEVDEAFEMPVSYMLDKKQLHSYLFTVNKDHHRVFALPYKNHFIWGMTAQIIHAMQQHIMINN</sequence>
<dbReference type="InterPro" id="IPR045121">
    <property type="entry name" value="CoAse"/>
</dbReference>
<dbReference type="EMBL" id="MAJZ01000005">
    <property type="protein sequence ID" value="OCH78760.1"/>
    <property type="molecule type" value="Genomic_DNA"/>
</dbReference>
<evidence type="ECO:0000256" key="2">
    <source>
        <dbReference type="ARBA" id="ARBA00001946"/>
    </source>
</evidence>
<proteinExistence type="predicted"/>
<keyword evidence="4" id="KW-0378">Hydrolase</keyword>
<dbReference type="Gene3D" id="3.90.79.10">
    <property type="entry name" value="Nucleoside Triphosphate Pyrophosphohydrolase"/>
    <property type="match status" value="1"/>
</dbReference>
<protein>
    <submittedName>
        <fullName evidence="8">Coenzyme A pyrophosphatase</fullName>
    </submittedName>
</protein>
<evidence type="ECO:0000313" key="9">
    <source>
        <dbReference type="Proteomes" id="UP000093173"/>
    </source>
</evidence>
<evidence type="ECO:0000256" key="4">
    <source>
        <dbReference type="ARBA" id="ARBA00022801"/>
    </source>
</evidence>
<evidence type="ECO:0000256" key="6">
    <source>
        <dbReference type="ARBA" id="ARBA00023211"/>
    </source>
</evidence>
<dbReference type="Pfam" id="PF00293">
    <property type="entry name" value="NUDIX"/>
    <property type="match status" value="1"/>
</dbReference>
<dbReference type="PANTHER" id="PTHR12992:SF11">
    <property type="entry name" value="MITOCHONDRIAL COENZYME A DIPHOSPHATASE NUDT8"/>
    <property type="match status" value="1"/>
</dbReference>
<gene>
    <name evidence="8" type="ORF">A6E14_16665</name>
</gene>
<evidence type="ECO:0000256" key="1">
    <source>
        <dbReference type="ARBA" id="ARBA00001936"/>
    </source>
</evidence>